<dbReference type="NCBIfam" id="NF006699">
    <property type="entry name" value="PRK09245.1"/>
    <property type="match status" value="1"/>
</dbReference>
<dbReference type="EC" id="4.2.1.17" evidence="3"/>
<dbReference type="CDD" id="cd06558">
    <property type="entry name" value="crotonase-like"/>
    <property type="match status" value="1"/>
</dbReference>
<dbReference type="InterPro" id="IPR029045">
    <property type="entry name" value="ClpP/crotonase-like_dom_sf"/>
</dbReference>
<dbReference type="Gene3D" id="1.10.12.10">
    <property type="entry name" value="Lyase 2-enoyl-coa Hydratase, Chain A, domain 2"/>
    <property type="match status" value="1"/>
</dbReference>
<comment type="caution">
    <text evidence="3">The sequence shown here is derived from an EMBL/GenBank/DDBJ whole genome shotgun (WGS) entry which is preliminary data.</text>
</comment>
<proteinExistence type="inferred from homology"/>
<dbReference type="AlphaFoldDB" id="A0A2A5WUR1"/>
<dbReference type="PROSITE" id="PS00166">
    <property type="entry name" value="ENOYL_COA_HYDRATASE"/>
    <property type="match status" value="1"/>
</dbReference>
<accession>A0A2A5WUR1</accession>
<reference evidence="3 4" key="1">
    <citation type="submission" date="2017-08" db="EMBL/GenBank/DDBJ databases">
        <title>Fine stratification of microbial communities through a metagenomic profile of the photic zone.</title>
        <authorList>
            <person name="Haro-Moreno J.M."/>
            <person name="Lopez-Perez M."/>
            <person name="De La Torre J."/>
            <person name="Picazo A."/>
            <person name="Camacho A."/>
            <person name="Rodriguez-Valera F."/>
        </authorList>
    </citation>
    <scope>NUCLEOTIDE SEQUENCE [LARGE SCALE GENOMIC DNA]</scope>
    <source>
        <strain evidence="3">MED-G24</strain>
    </source>
</reference>
<dbReference type="InterPro" id="IPR001753">
    <property type="entry name" value="Enoyl-CoA_hydra/iso"/>
</dbReference>
<keyword evidence="3" id="KW-0456">Lyase</keyword>
<comment type="similarity">
    <text evidence="1 2">Belongs to the enoyl-CoA hydratase/isomerase family.</text>
</comment>
<dbReference type="SUPFAM" id="SSF52096">
    <property type="entry name" value="ClpP/crotonase"/>
    <property type="match status" value="1"/>
</dbReference>
<dbReference type="PANTHER" id="PTHR43459">
    <property type="entry name" value="ENOYL-COA HYDRATASE"/>
    <property type="match status" value="1"/>
</dbReference>
<dbReference type="InterPro" id="IPR018376">
    <property type="entry name" value="Enoyl-CoA_hyd/isom_CS"/>
</dbReference>
<evidence type="ECO:0000256" key="1">
    <source>
        <dbReference type="ARBA" id="ARBA00005254"/>
    </source>
</evidence>
<dbReference type="GO" id="GO:0004300">
    <property type="term" value="F:enoyl-CoA hydratase activity"/>
    <property type="evidence" value="ECO:0007669"/>
    <property type="project" value="UniProtKB-EC"/>
</dbReference>
<dbReference type="EMBL" id="NTKD01000017">
    <property type="protein sequence ID" value="PDH39934.1"/>
    <property type="molecule type" value="Genomic_DNA"/>
</dbReference>
<protein>
    <submittedName>
        <fullName evidence="3">Enoyl-CoA hydratase</fullName>
        <ecNumber evidence="3">4.2.1.17</ecNumber>
    </submittedName>
</protein>
<evidence type="ECO:0000313" key="4">
    <source>
        <dbReference type="Proteomes" id="UP000219327"/>
    </source>
</evidence>
<name>A0A2A5WUR1_9GAMM</name>
<dbReference type="Proteomes" id="UP000219327">
    <property type="component" value="Unassembled WGS sequence"/>
</dbReference>
<dbReference type="Gene3D" id="3.90.226.10">
    <property type="entry name" value="2-enoyl-CoA Hydratase, Chain A, domain 1"/>
    <property type="match status" value="1"/>
</dbReference>
<dbReference type="Pfam" id="PF00378">
    <property type="entry name" value="ECH_1"/>
    <property type="match status" value="1"/>
</dbReference>
<gene>
    <name evidence="3" type="ORF">CNE99_04595</name>
</gene>
<dbReference type="InterPro" id="IPR014748">
    <property type="entry name" value="Enoyl-CoA_hydra_C"/>
</dbReference>
<evidence type="ECO:0000256" key="2">
    <source>
        <dbReference type="RuleBase" id="RU003707"/>
    </source>
</evidence>
<evidence type="ECO:0000313" key="3">
    <source>
        <dbReference type="EMBL" id="PDH39934.1"/>
    </source>
</evidence>
<organism evidence="3 4">
    <name type="scientific">OM182 bacterium MED-G24</name>
    <dbReference type="NCBI Taxonomy" id="1986255"/>
    <lineage>
        <taxon>Bacteria</taxon>
        <taxon>Pseudomonadati</taxon>
        <taxon>Pseudomonadota</taxon>
        <taxon>Gammaproteobacteria</taxon>
        <taxon>OMG group</taxon>
        <taxon>OM182 clade</taxon>
    </lineage>
</organism>
<sequence>MTDPLLYEQNDHVVTLTLNRHDSRNAISSDEMVDAIVAACDRINGDASVRVAIITGAGSAFSSGGNVKDMHDKAGMFGGTPPDLRDGYRNGIQRIPVAVSELEVPIIAAVNGAAIGAGCDLTMMCDIRIASEKAIFAESFVKVGLIPGDGGAWFLPRVVGLSRANEMAFTGDQVNAQTALEWGLVSQVVSPDDLMSAANEMAARIAVNPPSALRMTKKLIKESQHAQLESVLEMSASLQALAHQTKDHAEAVAAFVEKRKPEFTGE</sequence>
<dbReference type="PANTHER" id="PTHR43459:SF1">
    <property type="entry name" value="EG:BACN32G11.4 PROTEIN"/>
    <property type="match status" value="1"/>
</dbReference>